<dbReference type="PRINTS" id="PR02056">
    <property type="entry name" value="PROTEINF105A"/>
</dbReference>
<evidence type="ECO:0000256" key="2">
    <source>
        <dbReference type="ARBA" id="ARBA00010267"/>
    </source>
</evidence>
<reference evidence="5" key="3">
    <citation type="submission" date="2025-09" db="UniProtKB">
        <authorList>
            <consortium name="Ensembl"/>
        </authorList>
    </citation>
    <scope>IDENTIFICATION</scope>
</reference>
<proteinExistence type="inferred from homology"/>
<comment type="subcellular location">
    <subcellularLocation>
        <location evidence="1">Cytoplasm</location>
    </subcellularLocation>
</comment>
<protein>
    <submittedName>
        <fullName evidence="5">OTU deubiquitinase with linear linkage specificity like</fullName>
    </submittedName>
</protein>
<accession>A0A8C8XHJ9</accession>
<evidence type="ECO:0000256" key="3">
    <source>
        <dbReference type="ARBA" id="ARBA00022490"/>
    </source>
</evidence>
<dbReference type="GeneTree" id="ENSGT00390000009802"/>
<organism evidence="5 6">
    <name type="scientific">Panthera leo</name>
    <name type="common">Lion</name>
    <dbReference type="NCBI Taxonomy" id="9689"/>
    <lineage>
        <taxon>Eukaryota</taxon>
        <taxon>Metazoa</taxon>
        <taxon>Chordata</taxon>
        <taxon>Craniata</taxon>
        <taxon>Vertebrata</taxon>
        <taxon>Euteleostomi</taxon>
        <taxon>Mammalia</taxon>
        <taxon>Eutheria</taxon>
        <taxon>Laurasiatheria</taxon>
        <taxon>Carnivora</taxon>
        <taxon>Feliformia</taxon>
        <taxon>Felidae</taxon>
        <taxon>Pantherinae</taxon>
        <taxon>Panthera</taxon>
    </lineage>
</organism>
<keyword evidence="3" id="KW-0963">Cytoplasm</keyword>
<comment type="similarity">
    <text evidence="2">Belongs to the peptidase C65 family. Otulin subfamily.</text>
</comment>
<feature type="compositionally biased region" description="Basic residues" evidence="4">
    <location>
        <begin position="159"/>
        <end position="174"/>
    </location>
</feature>
<feature type="compositionally biased region" description="Basic and acidic residues" evidence="4">
    <location>
        <begin position="55"/>
        <end position="64"/>
    </location>
</feature>
<dbReference type="InterPro" id="IPR023235">
    <property type="entry name" value="FAM105"/>
</dbReference>
<reference evidence="5" key="1">
    <citation type="journal article" date="2019" name="bioRxiv">
        <title>Long live the king: chromosome-level assembly of the lion (Panthera leo) using linked-read, Hi-C, and long read data.</title>
        <authorList>
            <person name="Armstrong E.E."/>
            <person name="Taylor R.W."/>
            <person name="Miller D.E."/>
            <person name="Kaelin C."/>
            <person name="Barsh G."/>
            <person name="Hadly E.A."/>
            <person name="Petrov D."/>
        </authorList>
    </citation>
    <scope>NUCLEOTIDE SEQUENCE [LARGE SCALE GENOMIC DNA]</scope>
</reference>
<sequence length="537" mass="61095">MAVTQQRVLVSPGMAILLHPRRGEGKGTCPSPPSSHAPRFFDSHSMGFRCKVPGRSRDPSRWKPQDVSGGAAPGTQERLPGCAHSAGSPKLPTVDPVCARRPRPSPPESPPTSAAASHWRPRASVGPRAPPGGSAERAPHPAPLEPASRGEAIPGAGGRPRRLTDRRRRLRARPQRAAGMAAPRSPQRVRAREREGPRAPTAGSDQVHSWTLVTSQALDTAWKIARGSVTLAVAFLVAALCYVRRMHSYLGHRLKWWIGYLQRKFKRNLSVEAEVDLLSYSAREWKGETPRAKLMRKAYEELFWRHHIKCVRQVKRDNYDALRSVLFQIFSQGLSFPSWMKEKDIVKLPEKLLFSQGCNWIQQYSFGPEKYTGSNVFGKLRKCVELLKTQWTEFSGIKDYHKRGSMCNILFSDAILEYKLYEALKFIMLYQVTEVYEQMKTKKVIPSLFRLLFSRETSSDPLSFMMNHLNSVGDTCGLEQIDMFILGHSLEIKIKVFRLFKFNSRDFEVCYPDLPFREWPEISLLTENDRHYHIPVF</sequence>
<evidence type="ECO:0000256" key="4">
    <source>
        <dbReference type="SAM" id="MobiDB-lite"/>
    </source>
</evidence>
<gene>
    <name evidence="5" type="primary">OTULINL</name>
</gene>
<dbReference type="AlphaFoldDB" id="A0A8C8XHJ9"/>
<name>A0A8C8XHJ9_PANLE</name>
<dbReference type="PANTHER" id="PTHR33662">
    <property type="entry name" value="OTU DEUBIQUITINASE WITH LINEAR LINKAGE-SPECIFICITY A-RELATED"/>
    <property type="match status" value="1"/>
</dbReference>
<evidence type="ECO:0000256" key="1">
    <source>
        <dbReference type="ARBA" id="ARBA00004496"/>
    </source>
</evidence>
<reference evidence="5" key="2">
    <citation type="submission" date="2025-08" db="UniProtKB">
        <authorList>
            <consortium name="Ensembl"/>
        </authorList>
    </citation>
    <scope>IDENTIFICATION</scope>
</reference>
<dbReference type="PANTHER" id="PTHR33662:SF1">
    <property type="entry name" value="INACTIVE UBIQUITIN THIOESTERASE OTULINL"/>
    <property type="match status" value="1"/>
</dbReference>
<keyword evidence="6" id="KW-1185">Reference proteome</keyword>
<dbReference type="CDD" id="cd22798">
    <property type="entry name" value="OTU_OTULL"/>
    <property type="match status" value="1"/>
</dbReference>
<evidence type="ECO:0000313" key="6">
    <source>
        <dbReference type="Proteomes" id="UP000694399"/>
    </source>
</evidence>
<dbReference type="OMA" id="CKVPGRS"/>
<dbReference type="GO" id="GO:0098554">
    <property type="term" value="C:cytoplasmic side of endoplasmic reticulum membrane"/>
    <property type="evidence" value="ECO:0007669"/>
    <property type="project" value="Ensembl"/>
</dbReference>
<dbReference type="GO" id="GO:0005635">
    <property type="term" value="C:nuclear envelope"/>
    <property type="evidence" value="ECO:0007669"/>
    <property type="project" value="Ensembl"/>
</dbReference>
<evidence type="ECO:0000313" key="5">
    <source>
        <dbReference type="Ensembl" id="ENSPLOP00000018025.1"/>
    </source>
</evidence>
<dbReference type="InterPro" id="IPR023236">
    <property type="entry name" value="OTULINL"/>
</dbReference>
<dbReference type="PRINTS" id="PR02055">
    <property type="entry name" value="PROTEINF105"/>
</dbReference>
<feature type="region of interest" description="Disordered" evidence="4">
    <location>
        <begin position="19"/>
        <end position="207"/>
    </location>
</feature>
<dbReference type="Proteomes" id="UP000694399">
    <property type="component" value="Chromosome A1"/>
</dbReference>
<dbReference type="Ensembl" id="ENSPLOT00000019963.1">
    <property type="protein sequence ID" value="ENSPLOP00000018025.1"/>
    <property type="gene ID" value="ENSPLOG00000013236.1"/>
</dbReference>
<dbReference type="Pfam" id="PF16218">
    <property type="entry name" value="Peptidase_C101"/>
    <property type="match status" value="1"/>
</dbReference>